<keyword evidence="1" id="KW-0732">Signal</keyword>
<accession>A0A179FBF0</accession>
<protein>
    <submittedName>
        <fullName evidence="2">Uncharacterized protein</fullName>
    </submittedName>
</protein>
<name>A0A179FBF0_METCM</name>
<keyword evidence="3" id="KW-1185">Reference proteome</keyword>
<dbReference type="EMBL" id="LSBJ02000006">
    <property type="protein sequence ID" value="OAQ62747.1"/>
    <property type="molecule type" value="Genomic_DNA"/>
</dbReference>
<comment type="caution">
    <text evidence="2">The sequence shown here is derived from an EMBL/GenBank/DDBJ whole genome shotgun (WGS) entry which is preliminary data.</text>
</comment>
<evidence type="ECO:0000256" key="1">
    <source>
        <dbReference type="SAM" id="SignalP"/>
    </source>
</evidence>
<organism evidence="2 3">
    <name type="scientific">Pochonia chlamydosporia 170</name>
    <dbReference type="NCBI Taxonomy" id="1380566"/>
    <lineage>
        <taxon>Eukaryota</taxon>
        <taxon>Fungi</taxon>
        <taxon>Dikarya</taxon>
        <taxon>Ascomycota</taxon>
        <taxon>Pezizomycotina</taxon>
        <taxon>Sordariomycetes</taxon>
        <taxon>Hypocreomycetidae</taxon>
        <taxon>Hypocreales</taxon>
        <taxon>Clavicipitaceae</taxon>
        <taxon>Pochonia</taxon>
    </lineage>
</organism>
<dbReference type="Proteomes" id="UP000078397">
    <property type="component" value="Unassembled WGS sequence"/>
</dbReference>
<dbReference type="AlphaFoldDB" id="A0A179FBF0"/>
<feature type="chain" id="PRO_5008101475" evidence="1">
    <location>
        <begin position="19"/>
        <end position="107"/>
    </location>
</feature>
<dbReference type="GeneID" id="28853450"/>
<gene>
    <name evidence="2" type="ORF">VFPPC_11200</name>
</gene>
<evidence type="ECO:0000313" key="2">
    <source>
        <dbReference type="EMBL" id="OAQ62747.1"/>
    </source>
</evidence>
<reference evidence="2 3" key="1">
    <citation type="journal article" date="2016" name="PLoS Pathog.">
        <title>Biosynthesis of antibiotic leucinostatins in bio-control fungus Purpureocillium lilacinum and their inhibition on phytophthora revealed by genome mining.</title>
        <authorList>
            <person name="Wang G."/>
            <person name="Liu Z."/>
            <person name="Lin R."/>
            <person name="Li E."/>
            <person name="Mao Z."/>
            <person name="Ling J."/>
            <person name="Yang Y."/>
            <person name="Yin W.B."/>
            <person name="Xie B."/>
        </authorList>
    </citation>
    <scope>NUCLEOTIDE SEQUENCE [LARGE SCALE GENOMIC DNA]</scope>
    <source>
        <strain evidence="2">170</strain>
    </source>
</reference>
<dbReference type="RefSeq" id="XP_018140327.1">
    <property type="nucleotide sequence ID" value="XM_018289456.1"/>
</dbReference>
<evidence type="ECO:0000313" key="3">
    <source>
        <dbReference type="Proteomes" id="UP000078397"/>
    </source>
</evidence>
<sequence>MQLLSVLALAAITGTAMATPVEVAAPLPSCINGMFYGEAACKQNCKGGKCSIEDGHQNDKDYICICNDTSKPGCADMFKGKAACQAKCKSGTCTQLLLPYECKCPKS</sequence>
<feature type="signal peptide" evidence="1">
    <location>
        <begin position="1"/>
        <end position="18"/>
    </location>
</feature>
<dbReference type="OrthoDB" id="10431343at2759"/>
<dbReference type="KEGG" id="pchm:VFPPC_11200"/>
<proteinExistence type="predicted"/>